<dbReference type="InterPro" id="IPR036909">
    <property type="entry name" value="Cyt_c-like_dom_sf"/>
</dbReference>
<dbReference type="GO" id="GO:0009055">
    <property type="term" value="F:electron transfer activity"/>
    <property type="evidence" value="ECO:0007669"/>
    <property type="project" value="InterPro"/>
</dbReference>
<dbReference type="SUPFAM" id="SSF46626">
    <property type="entry name" value="Cytochrome c"/>
    <property type="match status" value="1"/>
</dbReference>
<gene>
    <name evidence="1" type="ORF">GXP67_31695</name>
</gene>
<protein>
    <submittedName>
        <fullName evidence="1">Uncharacterized protein</fullName>
    </submittedName>
</protein>
<keyword evidence="2" id="KW-1185">Reference proteome</keyword>
<dbReference type="Gene3D" id="1.10.760.10">
    <property type="entry name" value="Cytochrome c-like domain"/>
    <property type="match status" value="1"/>
</dbReference>
<name>A0A6C0GS37_9BACT</name>
<dbReference type="RefSeq" id="WP_162446834.1">
    <property type="nucleotide sequence ID" value="NZ_CP048222.1"/>
</dbReference>
<dbReference type="EMBL" id="CP048222">
    <property type="protein sequence ID" value="QHT70888.1"/>
    <property type="molecule type" value="Genomic_DNA"/>
</dbReference>
<dbReference type="AlphaFoldDB" id="A0A6C0GS37"/>
<proteinExistence type="predicted"/>
<dbReference type="KEGG" id="rhoz:GXP67_31695"/>
<reference evidence="1 2" key="1">
    <citation type="submission" date="2020-01" db="EMBL/GenBank/DDBJ databases">
        <authorList>
            <person name="Kim M.K."/>
        </authorList>
    </citation>
    <scope>NUCLEOTIDE SEQUENCE [LARGE SCALE GENOMIC DNA]</scope>
    <source>
        <strain evidence="1 2">172606-1</strain>
    </source>
</reference>
<dbReference type="Proteomes" id="UP000480178">
    <property type="component" value="Chromosome"/>
</dbReference>
<evidence type="ECO:0000313" key="2">
    <source>
        <dbReference type="Proteomes" id="UP000480178"/>
    </source>
</evidence>
<dbReference type="GO" id="GO:0020037">
    <property type="term" value="F:heme binding"/>
    <property type="evidence" value="ECO:0007669"/>
    <property type="project" value="InterPro"/>
</dbReference>
<evidence type="ECO:0000313" key="1">
    <source>
        <dbReference type="EMBL" id="QHT70888.1"/>
    </source>
</evidence>
<accession>A0A6C0GS37</accession>
<organism evidence="1 2">
    <name type="scientific">Rhodocytophaga rosea</name>
    <dbReference type="NCBI Taxonomy" id="2704465"/>
    <lineage>
        <taxon>Bacteria</taxon>
        <taxon>Pseudomonadati</taxon>
        <taxon>Bacteroidota</taxon>
        <taxon>Cytophagia</taxon>
        <taxon>Cytophagales</taxon>
        <taxon>Rhodocytophagaceae</taxon>
        <taxon>Rhodocytophaga</taxon>
    </lineage>
</organism>
<sequence length="90" mass="10344">MPSTELENVRKVLNLHMEGVRQGDVSMLEQAFHPSHLCLDGKAKTCFMPAFSDRLSEQQVKEIHHYILSTAKELSKQESKAIKYFSCNNY</sequence>